<dbReference type="GO" id="GO:0003700">
    <property type="term" value="F:DNA-binding transcription factor activity"/>
    <property type="evidence" value="ECO:0007669"/>
    <property type="project" value="InterPro"/>
</dbReference>
<evidence type="ECO:0000256" key="5">
    <source>
        <dbReference type="ARBA" id="ARBA00024867"/>
    </source>
</evidence>
<proteinExistence type="predicted"/>
<dbReference type="SUPFAM" id="SSF46689">
    <property type="entry name" value="Homeodomain-like"/>
    <property type="match status" value="1"/>
</dbReference>
<organism evidence="9 10">
    <name type="scientific">Clostridium oryzae</name>
    <dbReference type="NCBI Taxonomy" id="1450648"/>
    <lineage>
        <taxon>Bacteria</taxon>
        <taxon>Bacillati</taxon>
        <taxon>Bacillota</taxon>
        <taxon>Clostridia</taxon>
        <taxon>Eubacteriales</taxon>
        <taxon>Clostridiaceae</taxon>
        <taxon>Clostridium</taxon>
    </lineage>
</organism>
<comment type="function">
    <text evidence="5">May play the central regulatory role in sporulation. It may be an element of the effector pathway responsible for the activation of sporulation genes in response to nutritional stress. Spo0A may act in concert with spo0H (a sigma factor) to control the expression of some genes that are critical to the sporulation process.</text>
</comment>
<dbReference type="AlphaFoldDB" id="A0A1V4IPL7"/>
<dbReference type="InterPro" id="IPR009057">
    <property type="entry name" value="Homeodomain-like_sf"/>
</dbReference>
<dbReference type="Pfam" id="PF12833">
    <property type="entry name" value="HTH_18"/>
    <property type="match status" value="1"/>
</dbReference>
<feature type="domain" description="HTH araC/xylS-type" evidence="7">
    <location>
        <begin position="409"/>
        <end position="508"/>
    </location>
</feature>
<dbReference type="PANTHER" id="PTHR43280">
    <property type="entry name" value="ARAC-FAMILY TRANSCRIPTIONAL REGULATOR"/>
    <property type="match status" value="1"/>
</dbReference>
<dbReference type="InterPro" id="IPR020449">
    <property type="entry name" value="Tscrpt_reg_AraC-type_HTH"/>
</dbReference>
<dbReference type="InterPro" id="IPR018062">
    <property type="entry name" value="HTH_AraC-typ_CS"/>
</dbReference>
<dbReference type="GO" id="GO:0043565">
    <property type="term" value="F:sequence-specific DNA binding"/>
    <property type="evidence" value="ECO:0007669"/>
    <property type="project" value="InterPro"/>
</dbReference>
<protein>
    <recommendedName>
        <fullName evidence="1">Stage 0 sporulation protein A homolog</fullName>
    </recommendedName>
</protein>
<reference evidence="9 10" key="1">
    <citation type="submission" date="2017-03" db="EMBL/GenBank/DDBJ databases">
        <title>Genome sequence of Clostridium oryzae DSM 28571.</title>
        <authorList>
            <person name="Poehlein A."/>
            <person name="Daniel R."/>
        </authorList>
    </citation>
    <scope>NUCLEOTIDE SEQUENCE [LARGE SCALE GENOMIC DNA]</scope>
    <source>
        <strain evidence="9 10">DSM 28571</strain>
    </source>
</reference>
<dbReference type="GO" id="GO:0000160">
    <property type="term" value="P:phosphorelay signal transduction system"/>
    <property type="evidence" value="ECO:0007669"/>
    <property type="project" value="InterPro"/>
</dbReference>
<accession>A0A1V4IPL7</accession>
<comment type="caution">
    <text evidence="9">The sequence shown here is derived from an EMBL/GenBank/DDBJ whole genome shotgun (WGS) entry which is preliminary data.</text>
</comment>
<dbReference type="PROSITE" id="PS00041">
    <property type="entry name" value="HTH_ARAC_FAMILY_1"/>
    <property type="match status" value="1"/>
</dbReference>
<evidence type="ECO:0000256" key="1">
    <source>
        <dbReference type="ARBA" id="ARBA00018672"/>
    </source>
</evidence>
<evidence type="ECO:0000259" key="7">
    <source>
        <dbReference type="PROSITE" id="PS01124"/>
    </source>
</evidence>
<evidence type="ECO:0000256" key="2">
    <source>
        <dbReference type="ARBA" id="ARBA00023015"/>
    </source>
</evidence>
<feature type="modified residue" description="4-aspartylphosphate" evidence="6">
    <location>
        <position position="55"/>
    </location>
</feature>
<evidence type="ECO:0000313" key="10">
    <source>
        <dbReference type="Proteomes" id="UP000190080"/>
    </source>
</evidence>
<evidence type="ECO:0000256" key="6">
    <source>
        <dbReference type="PROSITE-ProRule" id="PRU00169"/>
    </source>
</evidence>
<dbReference type="Gene3D" id="3.40.50.2300">
    <property type="match status" value="1"/>
</dbReference>
<dbReference type="InterPro" id="IPR018060">
    <property type="entry name" value="HTH_AraC"/>
</dbReference>
<evidence type="ECO:0000259" key="8">
    <source>
        <dbReference type="PROSITE" id="PS50110"/>
    </source>
</evidence>
<dbReference type="EMBL" id="MZGV01000018">
    <property type="protein sequence ID" value="OPJ61952.1"/>
    <property type="molecule type" value="Genomic_DNA"/>
</dbReference>
<dbReference type="PROSITE" id="PS50110">
    <property type="entry name" value="RESPONSE_REGULATORY"/>
    <property type="match status" value="1"/>
</dbReference>
<keyword evidence="6" id="KW-0597">Phosphoprotein</keyword>
<dbReference type="OrthoDB" id="384217at2"/>
<dbReference type="PROSITE" id="PS01124">
    <property type="entry name" value="HTH_ARAC_FAMILY_2"/>
    <property type="match status" value="1"/>
</dbReference>
<dbReference type="InterPro" id="IPR011006">
    <property type="entry name" value="CheY-like_superfamily"/>
</dbReference>
<dbReference type="Proteomes" id="UP000190080">
    <property type="component" value="Unassembled WGS sequence"/>
</dbReference>
<keyword evidence="4" id="KW-0804">Transcription</keyword>
<dbReference type="InterPro" id="IPR001789">
    <property type="entry name" value="Sig_transdc_resp-reg_receiver"/>
</dbReference>
<name>A0A1V4IPL7_9CLOT</name>
<dbReference type="PRINTS" id="PR00032">
    <property type="entry name" value="HTHARAC"/>
</dbReference>
<dbReference type="SUPFAM" id="SSF52172">
    <property type="entry name" value="CheY-like"/>
    <property type="match status" value="1"/>
</dbReference>
<dbReference type="STRING" id="1450648.CLORY_20440"/>
<evidence type="ECO:0000256" key="3">
    <source>
        <dbReference type="ARBA" id="ARBA00023125"/>
    </source>
</evidence>
<dbReference type="SMART" id="SM00342">
    <property type="entry name" value="HTH_ARAC"/>
    <property type="match status" value="1"/>
</dbReference>
<gene>
    <name evidence="9" type="ORF">CLORY_20440</name>
</gene>
<feature type="domain" description="Response regulatory" evidence="8">
    <location>
        <begin position="3"/>
        <end position="120"/>
    </location>
</feature>
<keyword evidence="3" id="KW-0238">DNA-binding</keyword>
<evidence type="ECO:0000256" key="4">
    <source>
        <dbReference type="ARBA" id="ARBA00023163"/>
    </source>
</evidence>
<dbReference type="PANTHER" id="PTHR43280:SF28">
    <property type="entry name" value="HTH-TYPE TRANSCRIPTIONAL ACTIVATOR RHAS"/>
    <property type="match status" value="1"/>
</dbReference>
<dbReference type="Pfam" id="PF00072">
    <property type="entry name" value="Response_reg"/>
    <property type="match status" value="1"/>
</dbReference>
<dbReference type="CDD" id="cd17536">
    <property type="entry name" value="REC_YesN-like"/>
    <property type="match status" value="1"/>
</dbReference>
<dbReference type="RefSeq" id="WP_079423915.1">
    <property type="nucleotide sequence ID" value="NZ_MZGV01000018.1"/>
</dbReference>
<evidence type="ECO:0000313" key="9">
    <source>
        <dbReference type="EMBL" id="OPJ61952.1"/>
    </source>
</evidence>
<keyword evidence="2" id="KW-0805">Transcription regulation</keyword>
<keyword evidence="10" id="KW-1185">Reference proteome</keyword>
<dbReference type="Gene3D" id="1.10.10.60">
    <property type="entry name" value="Homeodomain-like"/>
    <property type="match status" value="2"/>
</dbReference>
<dbReference type="SMART" id="SM00448">
    <property type="entry name" value="REC"/>
    <property type="match status" value="1"/>
</dbReference>
<sequence>MFKVLIADDEIFTREGIIEQIPWDELGVSEVRQAFDGLDALEIASTFSPDILLTDVRMPRMDGVQLSFRLRDMLPSCEIIFMSGYSDKEYLKAAIKLKAVSYVEKPIDIEELQVSLKNAIGAKSKSMQTNKNMKKQLALELTEKDLKIDDLKDTIDAKLYNKLMQSNFVTLIISFIGDDEFIKEDILSNVEKLIEKNGYESICSFIDDKRIVVHIFWIKNKLNLSKDKYLHQLFSAISDYLSSYTNFFIAVGKKVPALGELSKSYKTSMDAMSECFYYYHNSIIYYSEHKTSIYQSEDNLFNNFYDKLISENKQECLLTIKRLTCDIKQNTATPVNYIKDIYYRLFLKLTSFASERNLGVSDNDLSASIPFEKFLEFNTIYDTEAYVTDKIETIFNYMAQKSTHDNPVSSVLDYIHKNYDNLDLSLQKISENTYLTTAYICTIFKNKTGMTVNKYILEYRLNEAKKLLKDRTMKINEIASKVGYGDGNYFTKIFRKDTGLTPSEYRQKFFS</sequence>